<keyword evidence="2 8" id="KW-0808">Transferase</keyword>
<keyword evidence="4" id="KW-0548">Nucleotidyltransferase</keyword>
<protein>
    <submittedName>
        <fullName evidence="11">CCA tRNA nucleotidyltransferase</fullName>
    </submittedName>
</protein>
<reference evidence="11" key="1">
    <citation type="submission" date="2020-10" db="EMBL/GenBank/DDBJ databases">
        <authorList>
            <person name="Abbas A."/>
            <person name="Razzaq R."/>
            <person name="Waqas M."/>
            <person name="Abbas N."/>
            <person name="Nielsen T.K."/>
            <person name="Hansen L.H."/>
            <person name="Hussain S."/>
            <person name="Shahid M."/>
        </authorList>
    </citation>
    <scope>NUCLEOTIDE SEQUENCE</scope>
    <source>
        <strain evidence="11">S14</strain>
    </source>
</reference>
<dbReference type="Proteomes" id="UP001181622">
    <property type="component" value="Unassembled WGS sequence"/>
</dbReference>
<evidence type="ECO:0000256" key="8">
    <source>
        <dbReference type="RuleBase" id="RU003953"/>
    </source>
</evidence>
<comment type="similarity">
    <text evidence="8">Belongs to the tRNA nucleotidyltransferase/poly(A) polymerase family.</text>
</comment>
<evidence type="ECO:0000256" key="7">
    <source>
        <dbReference type="ARBA" id="ARBA00022842"/>
    </source>
</evidence>
<evidence type="ECO:0000259" key="10">
    <source>
        <dbReference type="Pfam" id="PF12627"/>
    </source>
</evidence>
<feature type="domain" description="tRNA nucleotidyltransferase/poly(A) polymerase RNA and SrmB- binding" evidence="10">
    <location>
        <begin position="196"/>
        <end position="239"/>
    </location>
</feature>
<evidence type="ECO:0000256" key="5">
    <source>
        <dbReference type="ARBA" id="ARBA00022723"/>
    </source>
</evidence>
<keyword evidence="6" id="KW-0547">Nucleotide-binding</keyword>
<dbReference type="SUPFAM" id="SSF81301">
    <property type="entry name" value="Nucleotidyltransferase"/>
    <property type="match status" value="1"/>
</dbReference>
<dbReference type="Gene3D" id="1.10.3090.10">
    <property type="entry name" value="cca-adding enzyme, domain 2"/>
    <property type="match status" value="1"/>
</dbReference>
<evidence type="ECO:0000259" key="9">
    <source>
        <dbReference type="Pfam" id="PF01743"/>
    </source>
</evidence>
<dbReference type="Gene3D" id="3.30.460.10">
    <property type="entry name" value="Beta Polymerase, domain 2"/>
    <property type="match status" value="1"/>
</dbReference>
<evidence type="ECO:0000256" key="2">
    <source>
        <dbReference type="ARBA" id="ARBA00022679"/>
    </source>
</evidence>
<organism evidence="11 12">
    <name type="scientific">Chelatococcus sambhunathii</name>
    <dbReference type="NCBI Taxonomy" id="363953"/>
    <lineage>
        <taxon>Bacteria</taxon>
        <taxon>Pseudomonadati</taxon>
        <taxon>Pseudomonadota</taxon>
        <taxon>Alphaproteobacteria</taxon>
        <taxon>Hyphomicrobiales</taxon>
        <taxon>Chelatococcaceae</taxon>
        <taxon>Chelatococcus</taxon>
    </lineage>
</organism>
<dbReference type="InterPro" id="IPR032828">
    <property type="entry name" value="PolyA_RNA-bd"/>
</dbReference>
<dbReference type="EMBL" id="JADBEO010000064">
    <property type="protein sequence ID" value="MDR4308675.1"/>
    <property type="molecule type" value="Genomic_DNA"/>
</dbReference>
<sequence>MTEATTRLADASWLERPPLARLLAALDADGEEARVNGGAVRDALLGLKIGEVDIATTALPEEVTRRAKAAGWKVAPTGIDHGTVTVVVAGEPFEVTTLRRDVATDGRRAVVAFTRDWAEDARRRDLTINGLYLDRRGVVHDTVGGLADLQARRVRFIGSARERIREDFLRTLRFFRFHARFAEGEPDKDGFSAAIAEREGLRRLSGERVRAELLKLLVARRAPETVAVMAGAGLFAPLLGGAPRPSRLRRLSALDADTPDGLLRLCALMQFVVEDAARLRARLKLSNAEGARLDAVGDLTPRPDPAAGDQAAKAALYRQGAPAFRDRVRLAWADAGAPAGDEAWAALLALPGRWAAPVMPVAAADLMGRGVTKGPALGRALKAVEASWIAAGFPEDPEAVQKIVNGALTKAAASPAAREWKG</sequence>
<dbReference type="Pfam" id="PF12627">
    <property type="entry name" value="PolyA_pol_RNAbd"/>
    <property type="match status" value="1"/>
</dbReference>
<evidence type="ECO:0000256" key="4">
    <source>
        <dbReference type="ARBA" id="ARBA00022695"/>
    </source>
</evidence>
<keyword evidence="8" id="KW-0694">RNA-binding</keyword>
<dbReference type="InterPro" id="IPR043519">
    <property type="entry name" value="NT_sf"/>
</dbReference>
<comment type="cofactor">
    <cofactor evidence="1">
        <name>Mg(2+)</name>
        <dbReference type="ChEBI" id="CHEBI:18420"/>
    </cofactor>
</comment>
<name>A0ABU1DLC0_9HYPH</name>
<proteinExistence type="inferred from homology"/>
<evidence type="ECO:0000313" key="11">
    <source>
        <dbReference type="EMBL" id="MDR4308675.1"/>
    </source>
</evidence>
<dbReference type="SUPFAM" id="SSF81891">
    <property type="entry name" value="Poly A polymerase C-terminal region-like"/>
    <property type="match status" value="1"/>
</dbReference>
<keyword evidence="3" id="KW-0819">tRNA processing</keyword>
<evidence type="ECO:0000256" key="6">
    <source>
        <dbReference type="ARBA" id="ARBA00022741"/>
    </source>
</evidence>
<evidence type="ECO:0000256" key="3">
    <source>
        <dbReference type="ARBA" id="ARBA00022694"/>
    </source>
</evidence>
<evidence type="ECO:0000313" key="12">
    <source>
        <dbReference type="Proteomes" id="UP001181622"/>
    </source>
</evidence>
<keyword evidence="7" id="KW-0460">Magnesium</keyword>
<dbReference type="CDD" id="cd05398">
    <property type="entry name" value="NT_ClassII-CCAase"/>
    <property type="match status" value="1"/>
</dbReference>
<dbReference type="InterPro" id="IPR050264">
    <property type="entry name" value="Bact_CCA-adding_enz_type3_sf"/>
</dbReference>
<accession>A0ABU1DLC0</accession>
<keyword evidence="12" id="KW-1185">Reference proteome</keyword>
<feature type="domain" description="Poly A polymerase head" evidence="9">
    <location>
        <begin position="34"/>
        <end position="155"/>
    </location>
</feature>
<dbReference type="Pfam" id="PF01743">
    <property type="entry name" value="PolyA_pol"/>
    <property type="match status" value="1"/>
</dbReference>
<keyword evidence="5" id="KW-0479">Metal-binding</keyword>
<comment type="caution">
    <text evidence="11">The sequence shown here is derived from an EMBL/GenBank/DDBJ whole genome shotgun (WGS) entry which is preliminary data.</text>
</comment>
<gene>
    <name evidence="11" type="ORF">IHQ68_18800</name>
</gene>
<dbReference type="PANTHER" id="PTHR46173">
    <property type="entry name" value="CCA TRNA NUCLEOTIDYLTRANSFERASE 1, MITOCHONDRIAL"/>
    <property type="match status" value="1"/>
</dbReference>
<evidence type="ECO:0000256" key="1">
    <source>
        <dbReference type="ARBA" id="ARBA00001946"/>
    </source>
</evidence>
<dbReference type="PANTHER" id="PTHR46173:SF1">
    <property type="entry name" value="CCA TRNA NUCLEOTIDYLTRANSFERASE 1, MITOCHONDRIAL"/>
    <property type="match status" value="1"/>
</dbReference>
<dbReference type="RefSeq" id="WP_309394627.1">
    <property type="nucleotide sequence ID" value="NZ_JADBEO010000064.1"/>
</dbReference>
<dbReference type="InterPro" id="IPR002646">
    <property type="entry name" value="PolA_pol_head_dom"/>
</dbReference>